<dbReference type="Pfam" id="PF20799">
    <property type="entry name" value="PIMT_C"/>
    <property type="match status" value="1"/>
</dbReference>
<evidence type="ECO:0000256" key="4">
    <source>
        <dbReference type="ARBA" id="ARBA00022603"/>
    </source>
</evidence>
<protein>
    <recommendedName>
        <fullName evidence="7">Protein-L-isoaspartate O-methyltransferase</fullName>
        <ecNumber evidence="7">2.1.1.77</ecNumber>
    </recommendedName>
    <alternativeName>
        <fullName evidence="7">L-isoaspartyl protein carboxyl methyltransferase</fullName>
    </alternativeName>
    <alternativeName>
        <fullName evidence="7">Protein L-isoaspartyl methyltransferase</fullName>
    </alternativeName>
    <alternativeName>
        <fullName evidence="7">Protein-beta-aspartate methyltransferase</fullName>
        <shortName evidence="7">PIMT</shortName>
    </alternativeName>
</protein>
<evidence type="ECO:0000256" key="3">
    <source>
        <dbReference type="ARBA" id="ARBA00022490"/>
    </source>
</evidence>
<evidence type="ECO:0000256" key="1">
    <source>
        <dbReference type="ARBA" id="ARBA00004496"/>
    </source>
</evidence>
<dbReference type="GO" id="GO:0004719">
    <property type="term" value="F:protein-L-isoaspartate (D-aspartate) O-methyltransferase activity"/>
    <property type="evidence" value="ECO:0007669"/>
    <property type="project" value="UniProtKB-UniRule"/>
</dbReference>
<dbReference type="AlphaFoldDB" id="A0A117L3K9"/>
<evidence type="ECO:0000259" key="8">
    <source>
        <dbReference type="Pfam" id="PF20799"/>
    </source>
</evidence>
<gene>
    <name evidence="7" type="primary">pcm</name>
    <name evidence="9" type="ORF">XD57_0030</name>
</gene>
<keyword evidence="5 7" id="KW-0808">Transferase</keyword>
<keyword evidence="3 7" id="KW-0963">Cytoplasm</keyword>
<dbReference type="PANTHER" id="PTHR11579">
    <property type="entry name" value="PROTEIN-L-ISOASPARTATE O-METHYLTRANSFERASE"/>
    <property type="match status" value="1"/>
</dbReference>
<accession>A0A117L3K9</accession>
<dbReference type="GO" id="GO:0005737">
    <property type="term" value="C:cytoplasm"/>
    <property type="evidence" value="ECO:0007669"/>
    <property type="project" value="UniProtKB-SubCell"/>
</dbReference>
<evidence type="ECO:0000313" key="9">
    <source>
        <dbReference type="EMBL" id="KUK23873.1"/>
    </source>
</evidence>
<dbReference type="GO" id="GO:0032259">
    <property type="term" value="P:methylation"/>
    <property type="evidence" value="ECO:0007669"/>
    <property type="project" value="UniProtKB-KW"/>
</dbReference>
<dbReference type="InterPro" id="IPR000682">
    <property type="entry name" value="PCMT"/>
</dbReference>
<feature type="domain" description="Protein-L-isoaspartyl O-methyltransferase C-terminal" evidence="8">
    <location>
        <begin position="214"/>
        <end position="317"/>
    </location>
</feature>
<dbReference type="InterPro" id="IPR049284">
    <property type="entry name" value="PIMT_C"/>
</dbReference>
<dbReference type="SUPFAM" id="SSF68930">
    <property type="entry name" value="Protein-L-isoaspartyl O-methyltransferase, C-terminal domain"/>
    <property type="match status" value="1"/>
</dbReference>
<sequence>MREKLFWILKKYGVSDHIAKAFLEIPREEFLTKSYPLSYVYEDIVLVSYDDGEEYSTSSQPSLMALFMEWVGLDKGMRVLEIGGGTGYNAAVMSRVVGEKGLVVSVEYSRKICEIAKRNVERLGIENVIFVCGDGYYGVPEFSPYDVIFVTVGVDEVPETWFTQLKEGGRVIVPINLKLSRRQPAFLFKKKDPYLVGNYKLETRFITAGGNLGNLLERNRKLLREFPFNREILLVRSHIFVELVDLLTRRLTEIDGTFYYAGPNGVVEFLDDRMRIYGDAPEIENLLTQWESCGYRSFEYLMLHVGYNAFSHISCSI</sequence>
<dbReference type="EC" id="2.1.1.77" evidence="7"/>
<evidence type="ECO:0000256" key="2">
    <source>
        <dbReference type="ARBA" id="ARBA00005369"/>
    </source>
</evidence>
<evidence type="ECO:0000256" key="6">
    <source>
        <dbReference type="ARBA" id="ARBA00022691"/>
    </source>
</evidence>
<keyword evidence="4 7" id="KW-0489">Methyltransferase</keyword>
<reference evidence="9 10" key="1">
    <citation type="journal article" date="2015" name="MBio">
        <title>Genome-Resolved Metagenomic Analysis Reveals Roles for Candidate Phyla and Other Microbial Community Members in Biogeochemical Transformations in Oil Reservoirs.</title>
        <authorList>
            <person name="Hu P."/>
            <person name="Tom L."/>
            <person name="Singh A."/>
            <person name="Thomas B.C."/>
            <person name="Baker B.J."/>
            <person name="Piceno Y.M."/>
            <person name="Andersen G.L."/>
            <person name="Banfield J.F."/>
        </authorList>
    </citation>
    <scope>NUCLEOTIDE SEQUENCE [LARGE SCALE GENOMIC DNA]</scope>
    <source>
        <strain evidence="9">46_26</strain>
    </source>
</reference>
<proteinExistence type="inferred from homology"/>
<dbReference type="Proteomes" id="UP000058636">
    <property type="component" value="Unassembled WGS sequence"/>
</dbReference>
<dbReference type="GO" id="GO:0030091">
    <property type="term" value="P:protein repair"/>
    <property type="evidence" value="ECO:0007669"/>
    <property type="project" value="UniProtKB-UniRule"/>
</dbReference>
<dbReference type="EMBL" id="LGFG01000001">
    <property type="protein sequence ID" value="KUK23873.1"/>
    <property type="molecule type" value="Genomic_DNA"/>
</dbReference>
<comment type="caution">
    <text evidence="9">The sequence shown here is derived from an EMBL/GenBank/DDBJ whole genome shotgun (WGS) entry which is preliminary data.</text>
</comment>
<feature type="active site" evidence="7">
    <location>
        <position position="59"/>
    </location>
</feature>
<dbReference type="Pfam" id="PF01135">
    <property type="entry name" value="PCMT"/>
    <property type="match status" value="1"/>
</dbReference>
<comment type="catalytic activity">
    <reaction evidence="7">
        <text>[protein]-L-isoaspartate + S-adenosyl-L-methionine = [protein]-L-isoaspartate alpha-methyl ester + S-adenosyl-L-homocysteine</text>
        <dbReference type="Rhea" id="RHEA:12705"/>
        <dbReference type="Rhea" id="RHEA-COMP:12143"/>
        <dbReference type="Rhea" id="RHEA-COMP:12144"/>
        <dbReference type="ChEBI" id="CHEBI:57856"/>
        <dbReference type="ChEBI" id="CHEBI:59789"/>
        <dbReference type="ChEBI" id="CHEBI:90596"/>
        <dbReference type="ChEBI" id="CHEBI:90598"/>
        <dbReference type="EC" id="2.1.1.77"/>
    </reaction>
</comment>
<dbReference type="SMR" id="A0A117L3K9"/>
<organism evidence="9 10">
    <name type="scientific">Thermotoga petrophila</name>
    <dbReference type="NCBI Taxonomy" id="93929"/>
    <lineage>
        <taxon>Bacteria</taxon>
        <taxon>Thermotogati</taxon>
        <taxon>Thermotogota</taxon>
        <taxon>Thermotogae</taxon>
        <taxon>Thermotogales</taxon>
        <taxon>Thermotogaceae</taxon>
        <taxon>Thermotoga</taxon>
    </lineage>
</organism>
<dbReference type="OMA" id="ICHIEEN"/>
<comment type="similarity">
    <text evidence="2 7">Belongs to the methyltransferase superfamily. L-isoaspartyl/D-aspartyl protein methyltransferase family.</text>
</comment>
<evidence type="ECO:0000256" key="5">
    <source>
        <dbReference type="ARBA" id="ARBA00022679"/>
    </source>
</evidence>
<dbReference type="HAMAP" id="MF_00090">
    <property type="entry name" value="PIMT"/>
    <property type="match status" value="1"/>
</dbReference>
<dbReference type="PROSITE" id="PS01279">
    <property type="entry name" value="PCMT"/>
    <property type="match status" value="1"/>
</dbReference>
<comment type="function">
    <text evidence="7">Catalyzes the methyl esterification of L-isoaspartyl residues in peptides and proteins that result from spontaneous decomposition of normal L-aspartyl and L-asparaginyl residues. It plays a role in the repair and/or degradation of damaged proteins.</text>
</comment>
<dbReference type="Gene3D" id="3.40.50.150">
    <property type="entry name" value="Vaccinia Virus protein VP39"/>
    <property type="match status" value="1"/>
</dbReference>
<keyword evidence="6 7" id="KW-0949">S-adenosyl-L-methionine</keyword>
<comment type="subcellular location">
    <subcellularLocation>
        <location evidence="1 7">Cytoplasm</location>
    </subcellularLocation>
</comment>
<evidence type="ECO:0000256" key="7">
    <source>
        <dbReference type="HAMAP-Rule" id="MF_00090"/>
    </source>
</evidence>
<dbReference type="PATRIC" id="fig|93930.3.peg.1270"/>
<dbReference type="PANTHER" id="PTHR11579:SF0">
    <property type="entry name" value="PROTEIN-L-ISOASPARTATE(D-ASPARTATE) O-METHYLTRANSFERASE"/>
    <property type="match status" value="1"/>
</dbReference>
<dbReference type="InterPro" id="IPR009107">
    <property type="entry name" value="PIM_MeTrfase_C"/>
</dbReference>
<dbReference type="Gene3D" id="3.55.20.10">
    <property type="entry name" value="Protein-L-isoaspartyl O-methyltransferase, C-terminal domain"/>
    <property type="match status" value="1"/>
</dbReference>
<dbReference type="SUPFAM" id="SSF53335">
    <property type="entry name" value="S-adenosyl-L-methionine-dependent methyltransferases"/>
    <property type="match status" value="1"/>
</dbReference>
<name>A0A117L3K9_9THEM</name>
<dbReference type="CDD" id="cd02440">
    <property type="entry name" value="AdoMet_MTases"/>
    <property type="match status" value="1"/>
</dbReference>
<evidence type="ECO:0000313" key="10">
    <source>
        <dbReference type="Proteomes" id="UP000058636"/>
    </source>
</evidence>
<dbReference type="InterPro" id="IPR029063">
    <property type="entry name" value="SAM-dependent_MTases_sf"/>
</dbReference>
<dbReference type="NCBIfam" id="NF010550">
    <property type="entry name" value="PRK13943.1"/>
    <property type="match status" value="1"/>
</dbReference>